<dbReference type="EMBL" id="QKKF02019844">
    <property type="protein sequence ID" value="RZF39330.1"/>
    <property type="molecule type" value="Genomic_DNA"/>
</dbReference>
<dbReference type="InterPro" id="IPR011990">
    <property type="entry name" value="TPR-like_helical_dom_sf"/>
</dbReference>
<feature type="region of interest" description="Disordered" evidence="1">
    <location>
        <begin position="84"/>
        <end position="125"/>
    </location>
</feature>
<accession>A0A482X1T3</accession>
<evidence type="ECO:0000256" key="1">
    <source>
        <dbReference type="SAM" id="MobiDB-lite"/>
    </source>
</evidence>
<dbReference type="GO" id="GO:1905515">
    <property type="term" value="P:non-motile cilium assembly"/>
    <property type="evidence" value="ECO:0007669"/>
    <property type="project" value="InterPro"/>
</dbReference>
<dbReference type="InterPro" id="IPR028796">
    <property type="entry name" value="BBS8"/>
</dbReference>
<dbReference type="Proteomes" id="UP000291343">
    <property type="component" value="Unassembled WGS sequence"/>
</dbReference>
<organism evidence="2 3">
    <name type="scientific">Laodelphax striatellus</name>
    <name type="common">Small brown planthopper</name>
    <name type="synonym">Delphax striatella</name>
    <dbReference type="NCBI Taxonomy" id="195883"/>
    <lineage>
        <taxon>Eukaryota</taxon>
        <taxon>Metazoa</taxon>
        <taxon>Ecdysozoa</taxon>
        <taxon>Arthropoda</taxon>
        <taxon>Hexapoda</taxon>
        <taxon>Insecta</taxon>
        <taxon>Pterygota</taxon>
        <taxon>Neoptera</taxon>
        <taxon>Paraneoptera</taxon>
        <taxon>Hemiptera</taxon>
        <taxon>Auchenorrhyncha</taxon>
        <taxon>Fulgoroidea</taxon>
        <taxon>Delphacidae</taxon>
        <taxon>Criomorphinae</taxon>
        <taxon>Laodelphax</taxon>
    </lineage>
</organism>
<feature type="compositionally biased region" description="Polar residues" evidence="1">
    <location>
        <begin position="89"/>
        <end position="100"/>
    </location>
</feature>
<dbReference type="PANTHER" id="PTHR44177">
    <property type="entry name" value="TETRATRICOPEPTIDE REPEAT PROTEIN 8"/>
    <property type="match status" value="1"/>
</dbReference>
<protein>
    <recommendedName>
        <fullName evidence="4">Tetratricopeptide repeat protein 8</fullName>
    </recommendedName>
</protein>
<comment type="caution">
    <text evidence="2">The sequence shown here is derived from an EMBL/GenBank/DDBJ whole genome shotgun (WGS) entry which is preliminary data.</text>
</comment>
<gene>
    <name evidence="2" type="ORF">LSTR_LSTR000851</name>
</gene>
<dbReference type="FunCoup" id="A0A482X1T3">
    <property type="interactions" value="84"/>
</dbReference>
<dbReference type="OrthoDB" id="421121at2759"/>
<evidence type="ECO:0000313" key="3">
    <source>
        <dbReference type="Proteomes" id="UP000291343"/>
    </source>
</evidence>
<dbReference type="GO" id="GO:0097730">
    <property type="term" value="C:non-motile cilium"/>
    <property type="evidence" value="ECO:0007669"/>
    <property type="project" value="TreeGrafter"/>
</dbReference>
<dbReference type="SMR" id="A0A482X1T3"/>
<dbReference type="SUPFAM" id="SSF48452">
    <property type="entry name" value="TPR-like"/>
    <property type="match status" value="1"/>
</dbReference>
<dbReference type="InterPro" id="IPR019734">
    <property type="entry name" value="TPR_rpt"/>
</dbReference>
<dbReference type="FunFam" id="1.25.40.10:FF:000300">
    <property type="entry name" value="Tetratricopeptide repeat domain 8"/>
    <property type="match status" value="1"/>
</dbReference>
<dbReference type="CDD" id="cd21341">
    <property type="entry name" value="TTC8_N"/>
    <property type="match status" value="1"/>
</dbReference>
<dbReference type="Gene3D" id="1.25.40.10">
    <property type="entry name" value="Tetratricopeptide repeat domain"/>
    <property type="match status" value="1"/>
</dbReference>
<dbReference type="SMART" id="SM00028">
    <property type="entry name" value="TPR"/>
    <property type="match status" value="6"/>
</dbReference>
<dbReference type="PANTHER" id="PTHR44177:SF1">
    <property type="entry name" value="TETRATRICOPEPTIDE REPEAT PROTEIN 8"/>
    <property type="match status" value="1"/>
</dbReference>
<dbReference type="AlphaFoldDB" id="A0A482X1T3"/>
<dbReference type="InParanoid" id="A0A482X1T3"/>
<proteinExistence type="predicted"/>
<sequence>MLQESLTGGNLDPLYCALSHYRRRNFEKCRIICSELLDKNPYDQVIWALKMKSMTAEVMVDDIEAEEEGIAELVLDNDTLAQAPRPGTSLRTSATAQTPGQAFRPRGQSGRPISGVTRPGTQSTAATSLEQALKTPRTARSARPVTSQAARTVRLGTASMLSQPDGPFIQVARLNLANYATKDNISKPLFQYIYYHENDISNAMDLAVEATKACQFKDWWWKVQLGKCYFSLGLTRDAEQQFRSALKQNPTIEALLRLTRVYVRLDQPLSALDVCRAGLDTFPGEVTLMTEMARILEGLNNIPASVKYYKEILQKDATNIEAIACIGVNHFYSDQPEVALRFYRRLLQMGLYSAELFNNLGLCCFFAQQYDMTLSCFERALSLAVDENAADVWYNISHIAIGIGDLRLATQCLQLSISVDRNHAPAYNNLGVLEHNRGNTLQARGYFQAAASLAPYLYEPHYNQATLSSTAGDLQTSYVVVQKGLKAYPAHSGSQALLKELEKHFSNL</sequence>
<dbReference type="STRING" id="195883.A0A482X1T3"/>
<dbReference type="GO" id="GO:0036064">
    <property type="term" value="C:ciliary basal body"/>
    <property type="evidence" value="ECO:0007669"/>
    <property type="project" value="TreeGrafter"/>
</dbReference>
<evidence type="ECO:0008006" key="4">
    <source>
        <dbReference type="Google" id="ProtNLM"/>
    </source>
</evidence>
<reference evidence="2 3" key="1">
    <citation type="journal article" date="2017" name="Gigascience">
        <title>Genome sequence of the small brown planthopper, Laodelphax striatellus.</title>
        <authorList>
            <person name="Zhu J."/>
            <person name="Jiang F."/>
            <person name="Wang X."/>
            <person name="Yang P."/>
            <person name="Bao Y."/>
            <person name="Zhao W."/>
            <person name="Wang W."/>
            <person name="Lu H."/>
            <person name="Wang Q."/>
            <person name="Cui N."/>
            <person name="Li J."/>
            <person name="Chen X."/>
            <person name="Luo L."/>
            <person name="Yu J."/>
            <person name="Kang L."/>
            <person name="Cui F."/>
        </authorList>
    </citation>
    <scope>NUCLEOTIDE SEQUENCE [LARGE SCALE GENOMIC DNA]</scope>
    <source>
        <strain evidence="2">Lst14</strain>
    </source>
</reference>
<evidence type="ECO:0000313" key="2">
    <source>
        <dbReference type="EMBL" id="RZF39330.1"/>
    </source>
</evidence>
<keyword evidence="3" id="KW-1185">Reference proteome</keyword>
<dbReference type="GO" id="GO:0034464">
    <property type="term" value="C:BBSome"/>
    <property type="evidence" value="ECO:0007669"/>
    <property type="project" value="InterPro"/>
</dbReference>
<name>A0A482X1T3_LAOST</name>
<dbReference type="Pfam" id="PF13181">
    <property type="entry name" value="TPR_8"/>
    <property type="match status" value="1"/>
</dbReference>